<keyword evidence="2" id="KW-0472">Membrane</keyword>
<feature type="transmembrane region" description="Helical" evidence="2">
    <location>
        <begin position="84"/>
        <end position="104"/>
    </location>
</feature>
<dbReference type="InterPro" id="IPR045339">
    <property type="entry name" value="DUF6534"/>
</dbReference>
<feature type="transmembrane region" description="Helical" evidence="2">
    <location>
        <begin position="116"/>
        <end position="142"/>
    </location>
</feature>
<dbReference type="STRING" id="68775.A0A5C3LTN6"/>
<feature type="transmembrane region" description="Helical" evidence="2">
    <location>
        <begin position="45"/>
        <end position="64"/>
    </location>
</feature>
<dbReference type="Pfam" id="PF20152">
    <property type="entry name" value="DUF6534"/>
    <property type="match status" value="1"/>
</dbReference>
<name>A0A5C3LTN6_9AGAR</name>
<organism evidence="4 5">
    <name type="scientific">Crucibulum laeve</name>
    <dbReference type="NCBI Taxonomy" id="68775"/>
    <lineage>
        <taxon>Eukaryota</taxon>
        <taxon>Fungi</taxon>
        <taxon>Dikarya</taxon>
        <taxon>Basidiomycota</taxon>
        <taxon>Agaricomycotina</taxon>
        <taxon>Agaricomycetes</taxon>
        <taxon>Agaricomycetidae</taxon>
        <taxon>Agaricales</taxon>
        <taxon>Agaricineae</taxon>
        <taxon>Nidulariaceae</taxon>
        <taxon>Crucibulum</taxon>
    </lineage>
</organism>
<feature type="transmembrane region" description="Helical" evidence="2">
    <location>
        <begin position="12"/>
        <end position="33"/>
    </location>
</feature>
<proteinExistence type="predicted"/>
<protein>
    <recommendedName>
        <fullName evidence="3">DUF6534 domain-containing protein</fullName>
    </recommendedName>
</protein>
<accession>A0A5C3LTN6</accession>
<feature type="transmembrane region" description="Helical" evidence="2">
    <location>
        <begin position="198"/>
        <end position="219"/>
    </location>
</feature>
<feature type="compositionally biased region" description="Low complexity" evidence="1">
    <location>
        <begin position="292"/>
        <end position="301"/>
    </location>
</feature>
<evidence type="ECO:0000256" key="1">
    <source>
        <dbReference type="SAM" id="MobiDB-lite"/>
    </source>
</evidence>
<feature type="domain" description="DUF6534" evidence="3">
    <location>
        <begin position="163"/>
        <end position="249"/>
    </location>
</feature>
<keyword evidence="2" id="KW-0812">Transmembrane</keyword>
<evidence type="ECO:0000313" key="4">
    <source>
        <dbReference type="EMBL" id="TFK36145.1"/>
    </source>
</evidence>
<evidence type="ECO:0000313" key="5">
    <source>
        <dbReference type="Proteomes" id="UP000308652"/>
    </source>
</evidence>
<keyword evidence="5" id="KW-1185">Reference proteome</keyword>
<feature type="region of interest" description="Disordered" evidence="1">
    <location>
        <begin position="273"/>
        <end position="322"/>
    </location>
</feature>
<dbReference type="PANTHER" id="PTHR40465:SF1">
    <property type="entry name" value="DUF6534 DOMAIN-CONTAINING PROTEIN"/>
    <property type="match status" value="1"/>
</dbReference>
<sequence length="322" mass="35946">MGEYDDIIGSLLVGIFFNTFLYGLVCYQFIIYANTKHDDPLWIRIIVWTLFTTDTGHSMVAMYNGYNMCVTNYGKPESFLHVSWTVPVLAIATAWAAILTQFFLGHRVYVFTRNKALVIFLGIASCAAFVCAVYAGVLAILVKSTSEFGRLKPTVTAWLALQTMTDWIITITLSYVLLRSKTGIGRTNTVIHRLIRGAVQTGVFASVFALGDMFSFLLLQNTNFYAMFAYPIGRIYTNTLMDTLNARPHIRSMLEPTVDVDLGAESSAVFQMQTRSHTVPGRSLQTEDETSTDTSPEGSSTKYARSTTHQDEDLYPQGYKAV</sequence>
<evidence type="ECO:0000259" key="3">
    <source>
        <dbReference type="Pfam" id="PF20152"/>
    </source>
</evidence>
<gene>
    <name evidence="4" type="ORF">BDQ12DRAFT_654967</name>
</gene>
<dbReference type="Proteomes" id="UP000308652">
    <property type="component" value="Unassembled WGS sequence"/>
</dbReference>
<reference evidence="4 5" key="1">
    <citation type="journal article" date="2019" name="Nat. Ecol. Evol.">
        <title>Megaphylogeny resolves global patterns of mushroom evolution.</title>
        <authorList>
            <person name="Varga T."/>
            <person name="Krizsan K."/>
            <person name="Foldi C."/>
            <person name="Dima B."/>
            <person name="Sanchez-Garcia M."/>
            <person name="Sanchez-Ramirez S."/>
            <person name="Szollosi G.J."/>
            <person name="Szarkandi J.G."/>
            <person name="Papp V."/>
            <person name="Albert L."/>
            <person name="Andreopoulos W."/>
            <person name="Angelini C."/>
            <person name="Antonin V."/>
            <person name="Barry K.W."/>
            <person name="Bougher N.L."/>
            <person name="Buchanan P."/>
            <person name="Buyck B."/>
            <person name="Bense V."/>
            <person name="Catcheside P."/>
            <person name="Chovatia M."/>
            <person name="Cooper J."/>
            <person name="Damon W."/>
            <person name="Desjardin D."/>
            <person name="Finy P."/>
            <person name="Geml J."/>
            <person name="Haridas S."/>
            <person name="Hughes K."/>
            <person name="Justo A."/>
            <person name="Karasinski D."/>
            <person name="Kautmanova I."/>
            <person name="Kiss B."/>
            <person name="Kocsube S."/>
            <person name="Kotiranta H."/>
            <person name="LaButti K.M."/>
            <person name="Lechner B.E."/>
            <person name="Liimatainen K."/>
            <person name="Lipzen A."/>
            <person name="Lukacs Z."/>
            <person name="Mihaltcheva S."/>
            <person name="Morgado L.N."/>
            <person name="Niskanen T."/>
            <person name="Noordeloos M.E."/>
            <person name="Ohm R.A."/>
            <person name="Ortiz-Santana B."/>
            <person name="Ovrebo C."/>
            <person name="Racz N."/>
            <person name="Riley R."/>
            <person name="Savchenko A."/>
            <person name="Shiryaev A."/>
            <person name="Soop K."/>
            <person name="Spirin V."/>
            <person name="Szebenyi C."/>
            <person name="Tomsovsky M."/>
            <person name="Tulloss R.E."/>
            <person name="Uehling J."/>
            <person name="Grigoriev I.V."/>
            <person name="Vagvolgyi C."/>
            <person name="Papp T."/>
            <person name="Martin F.M."/>
            <person name="Miettinen O."/>
            <person name="Hibbett D.S."/>
            <person name="Nagy L.G."/>
        </authorList>
    </citation>
    <scope>NUCLEOTIDE SEQUENCE [LARGE SCALE GENOMIC DNA]</scope>
    <source>
        <strain evidence="4 5">CBS 166.37</strain>
    </source>
</reference>
<evidence type="ECO:0000256" key="2">
    <source>
        <dbReference type="SAM" id="Phobius"/>
    </source>
</evidence>
<dbReference type="PANTHER" id="PTHR40465">
    <property type="entry name" value="CHROMOSOME 1, WHOLE GENOME SHOTGUN SEQUENCE"/>
    <property type="match status" value="1"/>
</dbReference>
<dbReference type="AlphaFoldDB" id="A0A5C3LTN6"/>
<keyword evidence="2" id="KW-1133">Transmembrane helix</keyword>
<feature type="transmembrane region" description="Helical" evidence="2">
    <location>
        <begin position="157"/>
        <end position="178"/>
    </location>
</feature>
<dbReference type="EMBL" id="ML213616">
    <property type="protein sequence ID" value="TFK36145.1"/>
    <property type="molecule type" value="Genomic_DNA"/>
</dbReference>
<dbReference type="OrthoDB" id="2562493at2759"/>